<gene>
    <name evidence="1" type="ORF">EAE98_007690</name>
</gene>
<dbReference type="EMBL" id="RCSX01000018">
    <property type="protein sequence ID" value="KAF7923872.1"/>
    <property type="molecule type" value="Genomic_DNA"/>
</dbReference>
<evidence type="ECO:0000313" key="2">
    <source>
        <dbReference type="Proteomes" id="UP000783213"/>
    </source>
</evidence>
<dbReference type="Proteomes" id="UP000783213">
    <property type="component" value="Unassembled WGS sequence"/>
</dbReference>
<name>A0ABQ7IHG0_9HELO</name>
<comment type="caution">
    <text evidence="1">The sequence shown here is derived from an EMBL/GenBank/DDBJ whole genome shotgun (WGS) entry which is preliminary data.</text>
</comment>
<organism evidence="1 2">
    <name type="scientific">Botrytis deweyae</name>
    <dbReference type="NCBI Taxonomy" id="2478750"/>
    <lineage>
        <taxon>Eukaryota</taxon>
        <taxon>Fungi</taxon>
        <taxon>Dikarya</taxon>
        <taxon>Ascomycota</taxon>
        <taxon>Pezizomycotina</taxon>
        <taxon>Leotiomycetes</taxon>
        <taxon>Helotiales</taxon>
        <taxon>Sclerotiniaceae</taxon>
        <taxon>Botrytis</taxon>
    </lineage>
</organism>
<evidence type="ECO:0000313" key="1">
    <source>
        <dbReference type="EMBL" id="KAF7923872.1"/>
    </source>
</evidence>
<accession>A0ABQ7IHG0</accession>
<keyword evidence="2" id="KW-1185">Reference proteome</keyword>
<reference evidence="1 2" key="1">
    <citation type="journal article" date="2020" name="Genome Biol. Evol.">
        <title>Comparative genomics of Sclerotiniaceae.</title>
        <authorList>
            <person name="Valero Jimenez C.A."/>
            <person name="Steentjes M."/>
            <person name="Scholten O.E."/>
            <person name="Van Kan J.A.L."/>
        </authorList>
    </citation>
    <scope>NUCLEOTIDE SEQUENCE [LARGE SCALE GENOMIC DNA]</scope>
    <source>
        <strain evidence="1 2">B1</strain>
    </source>
</reference>
<proteinExistence type="predicted"/>
<dbReference type="GeneID" id="62234463"/>
<dbReference type="RefSeq" id="XP_038808491.1">
    <property type="nucleotide sequence ID" value="XM_038955313.1"/>
</dbReference>
<sequence length="73" mass="8464">MADVRLGLMIRMMNHKAVLAIRRIRPKHEETRRLCCGNTRQGTKAEKKVQHVQHHHRCTTAVIILMIASNRVV</sequence>
<protein>
    <submittedName>
        <fullName evidence="1">Uncharacterized protein</fullName>
    </submittedName>
</protein>